<name>A0A367JC68_RHIAZ</name>
<evidence type="ECO:0000313" key="1">
    <source>
        <dbReference type="EMBL" id="RCH87528.1"/>
    </source>
</evidence>
<protein>
    <submittedName>
        <fullName evidence="1">Uncharacterized protein</fullName>
    </submittedName>
</protein>
<dbReference type="Proteomes" id="UP000252139">
    <property type="component" value="Unassembled WGS sequence"/>
</dbReference>
<reference evidence="1 2" key="1">
    <citation type="journal article" date="2018" name="G3 (Bethesda)">
        <title>Phylogenetic and Phylogenomic Definition of Rhizopus Species.</title>
        <authorList>
            <person name="Gryganskyi A.P."/>
            <person name="Golan J."/>
            <person name="Dolatabadi S."/>
            <person name="Mondo S."/>
            <person name="Robb S."/>
            <person name="Idnurm A."/>
            <person name="Muszewska A."/>
            <person name="Steczkiewicz K."/>
            <person name="Masonjones S."/>
            <person name="Liao H.L."/>
            <person name="Gajdeczka M.T."/>
            <person name="Anike F."/>
            <person name="Vuek A."/>
            <person name="Anishchenko I.M."/>
            <person name="Voigt K."/>
            <person name="de Hoog G.S."/>
            <person name="Smith M.E."/>
            <person name="Heitman J."/>
            <person name="Vilgalys R."/>
            <person name="Stajich J.E."/>
        </authorList>
    </citation>
    <scope>NUCLEOTIDE SEQUENCE [LARGE SCALE GENOMIC DNA]</scope>
    <source>
        <strain evidence="1 2">CBS 357.93</strain>
    </source>
</reference>
<dbReference type="OrthoDB" id="2435739at2759"/>
<evidence type="ECO:0000313" key="2">
    <source>
        <dbReference type="Proteomes" id="UP000252139"/>
    </source>
</evidence>
<dbReference type="STRING" id="86630.A0A367JC68"/>
<dbReference type="AlphaFoldDB" id="A0A367JC68"/>
<gene>
    <name evidence="1" type="ORF">CU097_003907</name>
</gene>
<dbReference type="EMBL" id="PJQL01001638">
    <property type="protein sequence ID" value="RCH87528.1"/>
    <property type="molecule type" value="Genomic_DNA"/>
</dbReference>
<proteinExistence type="predicted"/>
<keyword evidence="2" id="KW-1185">Reference proteome</keyword>
<sequence>MLSNELCNLANHDWRFHPQAKYYVARLFAEAILFRTDNHQAIIINTIEAYGRGKTVDIYKEIFGMWKGTAVETSLPPAFSISDGKKLLIGTQSCNLLVTSSLRLDKVDDPCVGATTVNFDLQNNSYPLACGKRH</sequence>
<comment type="caution">
    <text evidence="1">The sequence shown here is derived from an EMBL/GenBank/DDBJ whole genome shotgun (WGS) entry which is preliminary data.</text>
</comment>
<organism evidence="1 2">
    <name type="scientific">Rhizopus azygosporus</name>
    <name type="common">Rhizopus microsporus var. azygosporus</name>
    <dbReference type="NCBI Taxonomy" id="86630"/>
    <lineage>
        <taxon>Eukaryota</taxon>
        <taxon>Fungi</taxon>
        <taxon>Fungi incertae sedis</taxon>
        <taxon>Mucoromycota</taxon>
        <taxon>Mucoromycotina</taxon>
        <taxon>Mucoromycetes</taxon>
        <taxon>Mucorales</taxon>
        <taxon>Mucorineae</taxon>
        <taxon>Rhizopodaceae</taxon>
        <taxon>Rhizopus</taxon>
    </lineage>
</organism>
<accession>A0A367JC68</accession>